<organism evidence="2 3">
    <name type="scientific">Algibacter pectinivorans</name>
    <dbReference type="NCBI Taxonomy" id="870482"/>
    <lineage>
        <taxon>Bacteria</taxon>
        <taxon>Pseudomonadati</taxon>
        <taxon>Bacteroidota</taxon>
        <taxon>Flavobacteriia</taxon>
        <taxon>Flavobacteriales</taxon>
        <taxon>Flavobacteriaceae</taxon>
        <taxon>Algibacter</taxon>
    </lineage>
</organism>
<dbReference type="EMBL" id="FOMI01000010">
    <property type="protein sequence ID" value="SFD35749.1"/>
    <property type="molecule type" value="Genomic_DNA"/>
</dbReference>
<accession>A0A1I1RN52</accession>
<proteinExistence type="predicted"/>
<evidence type="ECO:0000256" key="1">
    <source>
        <dbReference type="SAM" id="Phobius"/>
    </source>
</evidence>
<feature type="transmembrane region" description="Helical" evidence="1">
    <location>
        <begin position="6"/>
        <end position="24"/>
    </location>
</feature>
<protein>
    <submittedName>
        <fullName evidence="2">Uncharacterized protein</fullName>
    </submittedName>
</protein>
<evidence type="ECO:0000313" key="3">
    <source>
        <dbReference type="Proteomes" id="UP000199439"/>
    </source>
</evidence>
<reference evidence="3" key="1">
    <citation type="submission" date="2016-10" db="EMBL/GenBank/DDBJ databases">
        <authorList>
            <person name="Varghese N."/>
            <person name="Submissions S."/>
        </authorList>
    </citation>
    <scope>NUCLEOTIDE SEQUENCE [LARGE SCALE GENOMIC DNA]</scope>
    <source>
        <strain evidence="3">DSM 25730</strain>
    </source>
</reference>
<keyword evidence="1" id="KW-1133">Transmembrane helix</keyword>
<dbReference type="Proteomes" id="UP000199439">
    <property type="component" value="Unassembled WGS sequence"/>
</dbReference>
<keyword evidence="1" id="KW-0472">Membrane</keyword>
<dbReference type="AlphaFoldDB" id="A0A1I1RN52"/>
<keyword evidence="3" id="KW-1185">Reference proteome</keyword>
<name>A0A1I1RN52_9FLAO</name>
<sequence length="64" mass="7246">MTLTAIIVFFLAAIYFLIYIKYSAKASSIKLLKKKSLSEKENIISRTKSCVTAVLLPDELFFPN</sequence>
<evidence type="ECO:0000313" key="2">
    <source>
        <dbReference type="EMBL" id="SFD35749.1"/>
    </source>
</evidence>
<keyword evidence="1" id="KW-0812">Transmembrane</keyword>
<gene>
    <name evidence="2" type="ORF">SAMN04487987_110125</name>
</gene>